<dbReference type="GO" id="GO:0000155">
    <property type="term" value="F:phosphorelay sensor kinase activity"/>
    <property type="evidence" value="ECO:0007669"/>
    <property type="project" value="InterPro"/>
</dbReference>
<comment type="caution">
    <text evidence="8">The sequence shown here is derived from an EMBL/GenBank/DDBJ whole genome shotgun (WGS) entry which is preliminary data.</text>
</comment>
<dbReference type="PANTHER" id="PTHR43711">
    <property type="entry name" value="TWO-COMPONENT HISTIDINE KINASE"/>
    <property type="match status" value="1"/>
</dbReference>
<dbReference type="SMART" id="SM00388">
    <property type="entry name" value="HisKA"/>
    <property type="match status" value="1"/>
</dbReference>
<evidence type="ECO:0000256" key="3">
    <source>
        <dbReference type="ARBA" id="ARBA00022553"/>
    </source>
</evidence>
<keyword evidence="4" id="KW-0808">Transferase</keyword>
<dbReference type="InterPro" id="IPR004358">
    <property type="entry name" value="Sig_transdc_His_kin-like_C"/>
</dbReference>
<dbReference type="InterPro" id="IPR005467">
    <property type="entry name" value="His_kinase_dom"/>
</dbReference>
<evidence type="ECO:0000256" key="6">
    <source>
        <dbReference type="ARBA" id="ARBA00023012"/>
    </source>
</evidence>
<dbReference type="PROSITE" id="PS50109">
    <property type="entry name" value="HIS_KIN"/>
    <property type="match status" value="1"/>
</dbReference>
<dbReference type="STRING" id="1399968.CI15_26865"/>
<evidence type="ECO:0000256" key="5">
    <source>
        <dbReference type="ARBA" id="ARBA00022777"/>
    </source>
</evidence>
<accession>A0A149PGC7</accession>
<dbReference type="Pfam" id="PF00512">
    <property type="entry name" value="HisKA"/>
    <property type="match status" value="1"/>
</dbReference>
<evidence type="ECO:0000313" key="8">
    <source>
        <dbReference type="EMBL" id="KXU84121.1"/>
    </source>
</evidence>
<dbReference type="RefSeq" id="WP_062133696.1">
    <property type="nucleotide sequence ID" value="NZ_LRBG01000037.1"/>
</dbReference>
<feature type="domain" description="Histidine kinase" evidence="7">
    <location>
        <begin position="158"/>
        <end position="373"/>
    </location>
</feature>
<dbReference type="InterPro" id="IPR003594">
    <property type="entry name" value="HATPase_dom"/>
</dbReference>
<gene>
    <name evidence="8" type="ORF">CI15_26865</name>
</gene>
<organism evidence="8 9">
    <name type="scientific">Paraburkholderia monticola</name>
    <dbReference type="NCBI Taxonomy" id="1399968"/>
    <lineage>
        <taxon>Bacteria</taxon>
        <taxon>Pseudomonadati</taxon>
        <taxon>Pseudomonadota</taxon>
        <taxon>Betaproteobacteria</taxon>
        <taxon>Burkholderiales</taxon>
        <taxon>Burkholderiaceae</taxon>
        <taxon>Paraburkholderia</taxon>
    </lineage>
</organism>
<dbReference type="AlphaFoldDB" id="A0A149PGC7"/>
<keyword evidence="3" id="KW-0597">Phosphoprotein</keyword>
<dbReference type="Pfam" id="PF02518">
    <property type="entry name" value="HATPase_c"/>
    <property type="match status" value="1"/>
</dbReference>
<name>A0A149PGC7_9BURK</name>
<reference evidence="8 9" key="1">
    <citation type="journal article" date="2015" name="Int. J. Syst. Evol. Microbiol.">
        <title>Burkholderia monticola sp. nov., isolated from mountain soil.</title>
        <authorList>
            <person name="Baek I."/>
            <person name="Seo B."/>
            <person name="Lee I."/>
            <person name="Yi H."/>
            <person name="Chun J."/>
        </authorList>
    </citation>
    <scope>NUCLEOTIDE SEQUENCE [LARGE SCALE GENOMIC DNA]</scope>
    <source>
        <strain evidence="8 9">JC2948</strain>
    </source>
</reference>
<dbReference type="InterPro" id="IPR003661">
    <property type="entry name" value="HisK_dim/P_dom"/>
</dbReference>
<dbReference type="SUPFAM" id="SSF47384">
    <property type="entry name" value="Homodimeric domain of signal transducing histidine kinase"/>
    <property type="match status" value="1"/>
</dbReference>
<dbReference type="InterPro" id="IPR050736">
    <property type="entry name" value="Sensor_HK_Regulatory"/>
</dbReference>
<dbReference type="InterPro" id="IPR036890">
    <property type="entry name" value="HATPase_C_sf"/>
</dbReference>
<dbReference type="CDD" id="cd00082">
    <property type="entry name" value="HisKA"/>
    <property type="match status" value="1"/>
</dbReference>
<keyword evidence="6" id="KW-0902">Two-component regulatory system</keyword>
<dbReference type="InterPro" id="IPR036097">
    <property type="entry name" value="HisK_dim/P_sf"/>
</dbReference>
<keyword evidence="5 8" id="KW-0418">Kinase</keyword>
<dbReference type="Gene3D" id="1.10.287.130">
    <property type="match status" value="1"/>
</dbReference>
<evidence type="ECO:0000256" key="4">
    <source>
        <dbReference type="ARBA" id="ARBA00022679"/>
    </source>
</evidence>
<dbReference type="EC" id="2.7.13.3" evidence="2"/>
<dbReference type="SUPFAM" id="SSF55874">
    <property type="entry name" value="ATPase domain of HSP90 chaperone/DNA topoisomerase II/histidine kinase"/>
    <property type="match status" value="1"/>
</dbReference>
<dbReference type="CDD" id="cd00075">
    <property type="entry name" value="HATPase"/>
    <property type="match status" value="1"/>
</dbReference>
<dbReference type="Gene3D" id="3.30.565.10">
    <property type="entry name" value="Histidine kinase-like ATPase, C-terminal domain"/>
    <property type="match status" value="1"/>
</dbReference>
<dbReference type="PANTHER" id="PTHR43711:SF1">
    <property type="entry name" value="HISTIDINE KINASE 1"/>
    <property type="match status" value="1"/>
</dbReference>
<comment type="catalytic activity">
    <reaction evidence="1">
        <text>ATP + protein L-histidine = ADP + protein N-phospho-L-histidine.</text>
        <dbReference type="EC" id="2.7.13.3"/>
    </reaction>
</comment>
<dbReference type="PRINTS" id="PR00344">
    <property type="entry name" value="BCTRLSENSOR"/>
</dbReference>
<proteinExistence type="predicted"/>
<evidence type="ECO:0000259" key="7">
    <source>
        <dbReference type="PROSITE" id="PS50109"/>
    </source>
</evidence>
<keyword evidence="9" id="KW-1185">Reference proteome</keyword>
<sequence length="373" mass="40845">MRLADFILRDMETILAQWEAFAATLFPAAANMQSLALRDHAQQILQAVAKDLTTVQTRDAQTEKSLGRAPVRAGAPATAAQTHALLRARGGFDINQLAAEYRALRASVLRLWMDDCQPESPHPDDVIRFNEAIDQALAESVGHFSAQVDQARNLFLGMLGHDMRSPLQTILMTAQYLAALNAGEQISGAASRLIRSGGRMQALLSDMLDFNRTRLGLGINIAPTDGDLQKLLADELDQLRAAHPDRRVDLDVVGDCRGVWDGRRLQQLLGNLVLNAIKYGAPDAPVRVVVTGDARDVRFEVRNYGPAIERITLDRIFDPLQRGLNQEGSYNPDGSLGLGLYIAREIAKAHGGEIEARSDGTETIFAVRLPRGQ</sequence>
<dbReference type="OrthoDB" id="8807260at2"/>
<evidence type="ECO:0000313" key="9">
    <source>
        <dbReference type="Proteomes" id="UP000075613"/>
    </source>
</evidence>
<protein>
    <recommendedName>
        <fullName evidence="2">histidine kinase</fullName>
        <ecNumber evidence="2">2.7.13.3</ecNumber>
    </recommendedName>
</protein>
<dbReference type="EMBL" id="LRBG01000037">
    <property type="protein sequence ID" value="KXU84121.1"/>
    <property type="molecule type" value="Genomic_DNA"/>
</dbReference>
<dbReference type="SMART" id="SM00387">
    <property type="entry name" value="HATPase_c"/>
    <property type="match status" value="1"/>
</dbReference>
<dbReference type="Proteomes" id="UP000075613">
    <property type="component" value="Unassembled WGS sequence"/>
</dbReference>
<evidence type="ECO:0000256" key="2">
    <source>
        <dbReference type="ARBA" id="ARBA00012438"/>
    </source>
</evidence>
<evidence type="ECO:0000256" key="1">
    <source>
        <dbReference type="ARBA" id="ARBA00000085"/>
    </source>
</evidence>